<dbReference type="EC" id="1.2.1.79" evidence="4"/>
<dbReference type="Proteomes" id="UP000244754">
    <property type="component" value="Chromosome"/>
</dbReference>
<reference evidence="9" key="1">
    <citation type="submission" date="2018-01" db="EMBL/GenBank/DDBJ databases">
        <authorList>
            <person name="Li J."/>
        </authorList>
    </citation>
    <scope>NUCLEOTIDE SEQUENCE [LARGE SCALE GENOMIC DNA]</scope>
    <source>
        <strain evidence="9">2184</strain>
    </source>
</reference>
<evidence type="ECO:0000256" key="6">
    <source>
        <dbReference type="RuleBase" id="RU003345"/>
    </source>
</evidence>
<evidence type="ECO:0000313" key="9">
    <source>
        <dbReference type="Proteomes" id="UP000244754"/>
    </source>
</evidence>
<evidence type="ECO:0000256" key="5">
    <source>
        <dbReference type="ARBA" id="ARBA00048559"/>
    </source>
</evidence>
<evidence type="ECO:0000256" key="1">
    <source>
        <dbReference type="ARBA" id="ARBA00009986"/>
    </source>
</evidence>
<keyword evidence="2" id="KW-0521">NADP</keyword>
<dbReference type="InterPro" id="IPR015590">
    <property type="entry name" value="Aldehyde_DH_dom"/>
</dbReference>
<dbReference type="FunFam" id="3.40.605.10:FF:000010">
    <property type="entry name" value="N-succinylglutamate 5-semialdehyde dehydrogenase"/>
    <property type="match status" value="1"/>
</dbReference>
<evidence type="ECO:0000256" key="3">
    <source>
        <dbReference type="ARBA" id="ARBA00023002"/>
    </source>
</evidence>
<name>A0A2S0WC54_9CORY</name>
<dbReference type="Gene3D" id="3.40.309.10">
    <property type="entry name" value="Aldehyde Dehydrogenase, Chain A, domain 2"/>
    <property type="match status" value="1"/>
</dbReference>
<keyword evidence="9" id="KW-1185">Reference proteome</keyword>
<sequence length="499" mass="54526">MTQTVAPERSMQEIINPATGEVIATVPAHTREETAEAFVRARRAQRRWVKTSFRQRRKIFLTFHNLVIDHRERLMDTIQDENGKNRLSALEEILDVAMTARHYAYRAEKLLKPVSRRSVVPLWTSTKEERAPKGVVGAIAPFNYPLSLAVSDAIPAILAGNSVVVKPDSQTPLSALLAAELLAEAGLPEGVYNVVTGRGSEVGQAIVEECDYLMFTGSTETGRLLAEQVAPRLIDYSMELGGKNALIIADDADIDRAVSEIWPACFSNSGQLCISIERMYVHRAVADEFIPAFVDKVKGLKVAGGHGWDADMGSLISVEHADKVEAFVDDAVAKGATVLAGGRRLRELGEAFYAPTVLTGVPESADLYRGEVFGPVVYIEIVDSNDEAIRRANDTDYGLNSSVWAKPSTGKKIASQLQTGTVNINEGYAPAWSSMDAPMGGFKTSGVGRRHGDGGLTKYTESRNVTQTRVMNVVNNRVRSEVWADLLPTTLRIGRDILR</sequence>
<dbReference type="GO" id="GO:0036243">
    <property type="term" value="F:succinate-semialdehyde dehydrogenase (NADP+) activity"/>
    <property type="evidence" value="ECO:0007669"/>
    <property type="project" value="UniProtKB-EC"/>
</dbReference>
<feature type="domain" description="Aldehyde dehydrogenase" evidence="7">
    <location>
        <begin position="9"/>
        <end position="465"/>
    </location>
</feature>
<dbReference type="NCBIfam" id="NF006916">
    <property type="entry name" value="PRK09407.1"/>
    <property type="match status" value="1"/>
</dbReference>
<dbReference type="FunFam" id="3.40.309.10:FF:000009">
    <property type="entry name" value="Aldehyde dehydrogenase A"/>
    <property type="match status" value="1"/>
</dbReference>
<dbReference type="InterPro" id="IPR029510">
    <property type="entry name" value="Ald_DH_CS_GLU"/>
</dbReference>
<dbReference type="Pfam" id="PF00171">
    <property type="entry name" value="Aldedh"/>
    <property type="match status" value="1"/>
</dbReference>
<dbReference type="RefSeq" id="WP_108403340.1">
    <property type="nucleotide sequence ID" value="NZ_CP026948.1"/>
</dbReference>
<dbReference type="EMBL" id="CP026948">
    <property type="protein sequence ID" value="AWB83345.1"/>
    <property type="molecule type" value="Genomic_DNA"/>
</dbReference>
<evidence type="ECO:0000256" key="2">
    <source>
        <dbReference type="ARBA" id="ARBA00022857"/>
    </source>
</evidence>
<comment type="catalytic activity">
    <reaction evidence="5">
        <text>succinate semialdehyde + NADP(+) + H2O = succinate + NADPH + 2 H(+)</text>
        <dbReference type="Rhea" id="RHEA:13213"/>
        <dbReference type="ChEBI" id="CHEBI:15377"/>
        <dbReference type="ChEBI" id="CHEBI:15378"/>
        <dbReference type="ChEBI" id="CHEBI:30031"/>
        <dbReference type="ChEBI" id="CHEBI:57706"/>
        <dbReference type="ChEBI" id="CHEBI:57783"/>
        <dbReference type="ChEBI" id="CHEBI:58349"/>
        <dbReference type="EC" id="1.2.1.79"/>
    </reaction>
</comment>
<dbReference type="InterPro" id="IPR016162">
    <property type="entry name" value="Ald_DH_N"/>
</dbReference>
<dbReference type="InterPro" id="IPR016161">
    <property type="entry name" value="Ald_DH/histidinol_DH"/>
</dbReference>
<dbReference type="PROSITE" id="PS00687">
    <property type="entry name" value="ALDEHYDE_DEHYDR_GLU"/>
    <property type="match status" value="1"/>
</dbReference>
<gene>
    <name evidence="8" type="primary">gabD2</name>
    <name evidence="8" type="ORF">C3E79_01630</name>
</gene>
<dbReference type="AlphaFoldDB" id="A0A2S0WC54"/>
<dbReference type="SUPFAM" id="SSF53720">
    <property type="entry name" value="ALDH-like"/>
    <property type="match status" value="1"/>
</dbReference>
<dbReference type="KEGG" id="clia:C3E79_01630"/>
<dbReference type="InterPro" id="IPR016163">
    <property type="entry name" value="Ald_DH_C"/>
</dbReference>
<accession>A0A2S0WC54</accession>
<keyword evidence="3 6" id="KW-0560">Oxidoreductase</keyword>
<dbReference type="PANTHER" id="PTHR11699">
    <property type="entry name" value="ALDEHYDE DEHYDROGENASE-RELATED"/>
    <property type="match status" value="1"/>
</dbReference>
<comment type="similarity">
    <text evidence="1 6">Belongs to the aldehyde dehydrogenase family.</text>
</comment>
<evidence type="ECO:0000259" key="7">
    <source>
        <dbReference type="Pfam" id="PF00171"/>
    </source>
</evidence>
<organism evidence="8 9">
    <name type="scientific">Corynebacterium liangguodongii</name>
    <dbReference type="NCBI Taxonomy" id="2079535"/>
    <lineage>
        <taxon>Bacteria</taxon>
        <taxon>Bacillati</taxon>
        <taxon>Actinomycetota</taxon>
        <taxon>Actinomycetes</taxon>
        <taxon>Mycobacteriales</taxon>
        <taxon>Corynebacteriaceae</taxon>
        <taxon>Corynebacterium</taxon>
    </lineage>
</organism>
<protein>
    <recommendedName>
        <fullName evidence="4">succinate-semialdehyde dehydrogenase (NADP(+))</fullName>
        <ecNumber evidence="4">1.2.1.79</ecNumber>
    </recommendedName>
</protein>
<dbReference type="Gene3D" id="3.40.605.10">
    <property type="entry name" value="Aldehyde Dehydrogenase, Chain A, domain 1"/>
    <property type="match status" value="1"/>
</dbReference>
<dbReference type="OrthoDB" id="6882680at2"/>
<proteinExistence type="inferred from homology"/>
<evidence type="ECO:0000313" key="8">
    <source>
        <dbReference type="EMBL" id="AWB83345.1"/>
    </source>
</evidence>
<evidence type="ECO:0000256" key="4">
    <source>
        <dbReference type="ARBA" id="ARBA00039122"/>
    </source>
</evidence>